<feature type="transmembrane region" description="Helical" evidence="1">
    <location>
        <begin position="139"/>
        <end position="158"/>
    </location>
</feature>
<protein>
    <submittedName>
        <fullName evidence="2">Fam213a protein</fullName>
    </submittedName>
</protein>
<feature type="transmembrane region" description="Helical" evidence="1">
    <location>
        <begin position="224"/>
        <end position="248"/>
    </location>
</feature>
<evidence type="ECO:0000313" key="3">
    <source>
        <dbReference type="Proteomes" id="UP000604046"/>
    </source>
</evidence>
<dbReference type="EMBL" id="CAJNDS010002542">
    <property type="protein sequence ID" value="CAE7519082.1"/>
    <property type="molecule type" value="Genomic_DNA"/>
</dbReference>
<organism evidence="2 3">
    <name type="scientific">Symbiodinium natans</name>
    <dbReference type="NCBI Taxonomy" id="878477"/>
    <lineage>
        <taxon>Eukaryota</taxon>
        <taxon>Sar</taxon>
        <taxon>Alveolata</taxon>
        <taxon>Dinophyceae</taxon>
        <taxon>Suessiales</taxon>
        <taxon>Symbiodiniaceae</taxon>
        <taxon>Symbiodinium</taxon>
    </lineage>
</organism>
<name>A0A812TB82_9DINO</name>
<gene>
    <name evidence="2" type="primary">fam213a</name>
    <name evidence="2" type="ORF">SNAT2548_LOCUS29052</name>
</gene>
<feature type="transmembrane region" description="Helical" evidence="1">
    <location>
        <begin position="101"/>
        <end position="127"/>
    </location>
</feature>
<keyword evidence="3" id="KW-1185">Reference proteome</keyword>
<keyword evidence="1" id="KW-0812">Transmembrane</keyword>
<comment type="caution">
    <text evidence="2">The sequence shown here is derived from an EMBL/GenBank/DDBJ whole genome shotgun (WGS) entry which is preliminary data.</text>
</comment>
<keyword evidence="1" id="KW-1133">Transmembrane helix</keyword>
<feature type="transmembrane region" description="Helical" evidence="1">
    <location>
        <begin position="386"/>
        <end position="408"/>
    </location>
</feature>
<feature type="transmembrane region" description="Helical" evidence="1">
    <location>
        <begin position="923"/>
        <end position="946"/>
    </location>
</feature>
<reference evidence="2" key="1">
    <citation type="submission" date="2021-02" db="EMBL/GenBank/DDBJ databases">
        <authorList>
            <person name="Dougan E. K."/>
            <person name="Rhodes N."/>
            <person name="Thang M."/>
            <person name="Chan C."/>
        </authorList>
    </citation>
    <scope>NUCLEOTIDE SEQUENCE</scope>
</reference>
<feature type="transmembrane region" description="Helical" evidence="1">
    <location>
        <begin position="858"/>
        <end position="879"/>
    </location>
</feature>
<keyword evidence="1" id="KW-0472">Membrane</keyword>
<feature type="transmembrane region" description="Helical" evidence="1">
    <location>
        <begin position="685"/>
        <end position="711"/>
    </location>
</feature>
<feature type="transmembrane region" description="Helical" evidence="1">
    <location>
        <begin position="563"/>
        <end position="583"/>
    </location>
</feature>
<proteinExistence type="predicted"/>
<feature type="transmembrane region" description="Helical" evidence="1">
    <location>
        <begin position="595"/>
        <end position="614"/>
    </location>
</feature>
<evidence type="ECO:0000313" key="2">
    <source>
        <dbReference type="EMBL" id="CAE7519082.1"/>
    </source>
</evidence>
<feature type="transmembrane region" description="Helical" evidence="1">
    <location>
        <begin position="891"/>
        <end position="911"/>
    </location>
</feature>
<feature type="transmembrane region" description="Helical" evidence="1">
    <location>
        <begin position="192"/>
        <end position="218"/>
    </location>
</feature>
<feature type="transmembrane region" description="Helical" evidence="1">
    <location>
        <begin position="717"/>
        <end position="741"/>
    </location>
</feature>
<sequence>MTESGLQAVVGTPSELSEDSAQDCLDSQLVESLLEMMTQMKAIRPEIVRGIPVHRFLQRMPCKGLAKQQRMFYGLSKVTKQLDEFWSHSWRTKAWLKYVNILFLNNGFPAFVVGTLCALVAFSLSLAGILPLQRVAGPANAWCTIAGSIGYYVTLLLWPSRKLAFFDIACINQRDEIQKSEALLSPRSDTSVLVCPVFVGPALLVGNIGSSVLLLALLCSGLPLFPWAGIFISAMVFPCMVFLAYVILAHCRSIDVMQHQVRHFTVEHSLCHCCESGHVNANGGQLMCDRLIILRCISAWFGSVDAFESLVRTRLLKTLVYQLANQVFSYWRIVQVAIPVAWAVLDLLDWNYQDLPAAVLLQVGSLMFGAYFFCEHALRQLSADHFGNWVAAHLVALTFMGTVTLVLWRHLPAIERAPERSDRLEALYSGGRLKHPRAYGRAASAARCAEQGIASCRFAAMSASGLQIVLGSPSESEKCPPISLDSQYFDRIMTDMRAISPDIVRGIPVHRFLQRMPCKWLAREKRNFYGLSQVTNQLDEFWSHSWRTNAGLKYVNILFLNNGFPAFVVGTLCALVAFSLNLAGILPKESVAGPANAWCTTSGVIGYYVTLLLWRSRKLAFLDVACISQTDRELNGLGLLSMGGFLRCSQSLLVLWDETVVTRLWCMFEMAGFLHSKGPNADKSVLVCPVFTGPALFVGHLGVSVLLLALLCADLQLFPWGGIFISAMVFPCLVFLAYVVLAHCRSIDVMQHQVRHFTVEQSFCHCCDNGHVGANGGEITCDRLTILRCISAWFGSVETFEALVRTQVSKMLVYQLANQVFSYWRIVQAASPVAWAILDMLDRNLFGITLAVPQTSLAAVTYVFCYAPSISLILLRLAYRVRNLGHSKWTQWLLAVALLAVGSLIFVAYFWCEHAIKRLSDDLFGNWMPANIALLIVTGAATLVLWRHLPAIETTP</sequence>
<dbReference type="AlphaFoldDB" id="A0A812TB82"/>
<dbReference type="Proteomes" id="UP000604046">
    <property type="component" value="Unassembled WGS sequence"/>
</dbReference>
<evidence type="ECO:0000256" key="1">
    <source>
        <dbReference type="SAM" id="Phobius"/>
    </source>
</evidence>
<feature type="transmembrane region" description="Helical" evidence="1">
    <location>
        <begin position="355"/>
        <end position="374"/>
    </location>
</feature>
<accession>A0A812TB82</accession>